<evidence type="ECO:0000313" key="9">
    <source>
        <dbReference type="Proteomes" id="UP000054270"/>
    </source>
</evidence>
<dbReference type="InterPro" id="IPR047187">
    <property type="entry name" value="SF1_C_Upf1"/>
</dbReference>
<evidence type="ECO:0000256" key="3">
    <source>
        <dbReference type="ARBA" id="ARBA00022801"/>
    </source>
</evidence>
<dbReference type="CDD" id="cd17934">
    <property type="entry name" value="DEXXQc_Upf1-like"/>
    <property type="match status" value="1"/>
</dbReference>
<dbReference type="GO" id="GO:0016787">
    <property type="term" value="F:hydrolase activity"/>
    <property type="evidence" value="ECO:0007669"/>
    <property type="project" value="UniProtKB-KW"/>
</dbReference>
<keyword evidence="9" id="KW-1185">Reference proteome</keyword>
<keyword evidence="3" id="KW-0378">Hydrolase</keyword>
<gene>
    <name evidence="8" type="ORF">HYPSUDRAFT_143773</name>
</gene>
<reference evidence="9" key="1">
    <citation type="submission" date="2014-04" db="EMBL/GenBank/DDBJ databases">
        <title>Evolutionary Origins and Diversification of the Mycorrhizal Mutualists.</title>
        <authorList>
            <consortium name="DOE Joint Genome Institute"/>
            <consortium name="Mycorrhizal Genomics Consortium"/>
            <person name="Kohler A."/>
            <person name="Kuo A."/>
            <person name="Nagy L.G."/>
            <person name="Floudas D."/>
            <person name="Copeland A."/>
            <person name="Barry K.W."/>
            <person name="Cichocki N."/>
            <person name="Veneault-Fourrey C."/>
            <person name="LaButti K."/>
            <person name="Lindquist E.A."/>
            <person name="Lipzen A."/>
            <person name="Lundell T."/>
            <person name="Morin E."/>
            <person name="Murat C."/>
            <person name="Riley R."/>
            <person name="Ohm R."/>
            <person name="Sun H."/>
            <person name="Tunlid A."/>
            <person name="Henrissat B."/>
            <person name="Grigoriev I.V."/>
            <person name="Hibbett D.S."/>
            <person name="Martin F."/>
        </authorList>
    </citation>
    <scope>NUCLEOTIDE SEQUENCE [LARGE SCALE GENOMIC DNA]</scope>
    <source>
        <strain evidence="9">FD-334 SS-4</strain>
    </source>
</reference>
<evidence type="ECO:0000256" key="4">
    <source>
        <dbReference type="ARBA" id="ARBA00022806"/>
    </source>
</evidence>
<sequence>MWSIGTPLWATIEKSILTPTLYFPSDRKLNGAQTHAVNACLSPEDRHRIVVIQGPPGTGKTTVIAATVTSIIASSAEATVYLVAQSNVAVKNIAEKLASIKFFDFKILVSYGFHFDWHEHLYEDKLSKNLIRSDEFGANPVAVERQLRGFRVILCTLSMLSHDRLGTITRLVPLQTVIFDEASQVEIGDYMPLLVRFRSMLHKLVFIGDDKQHRMPIPIGNFISGHVYENKLKSEHLITDSLCCRFIDVGNGVEESVGHSWKNVAEISTAINIARQLHSQKKSFRIITPYDPQRSFLESALKQAKLPWEDKCFNIDAFQGNEDDYIIISLVRSAKMGFLKETRRVNVMLTRCKMGMAICTSRKFIEGAAAESLVGKLSKFLPGSVWVKNSQIQKGRFALFAPK</sequence>
<evidence type="ECO:0000259" key="6">
    <source>
        <dbReference type="Pfam" id="PF13086"/>
    </source>
</evidence>
<dbReference type="Pfam" id="PF13086">
    <property type="entry name" value="AAA_11"/>
    <property type="match status" value="1"/>
</dbReference>
<evidence type="ECO:0000256" key="1">
    <source>
        <dbReference type="ARBA" id="ARBA00007913"/>
    </source>
</evidence>
<dbReference type="InterPro" id="IPR041677">
    <property type="entry name" value="DNA2/NAM7_AAA_11"/>
</dbReference>
<feature type="domain" description="DNA2/NAM7 helicase-like C-terminal" evidence="7">
    <location>
        <begin position="210"/>
        <end position="361"/>
    </location>
</feature>
<dbReference type="CDD" id="cd18808">
    <property type="entry name" value="SF1_C_Upf1"/>
    <property type="match status" value="1"/>
</dbReference>
<dbReference type="InterPro" id="IPR050534">
    <property type="entry name" value="Coronavir_polyprotein_1ab"/>
</dbReference>
<dbReference type="InterPro" id="IPR027417">
    <property type="entry name" value="P-loop_NTPase"/>
</dbReference>
<feature type="domain" description="DNA2/NAM7 helicase helicase" evidence="6">
    <location>
        <begin position="28"/>
        <end position="99"/>
    </location>
</feature>
<protein>
    <recommendedName>
        <fullName evidence="10">DNA2/NAM7 helicase-like C-terminal domain-containing protein</fullName>
    </recommendedName>
</protein>
<dbReference type="Gene3D" id="3.40.50.300">
    <property type="entry name" value="P-loop containing nucleotide triphosphate hydrolases"/>
    <property type="match status" value="2"/>
</dbReference>
<dbReference type="GO" id="GO:0005524">
    <property type="term" value="F:ATP binding"/>
    <property type="evidence" value="ECO:0007669"/>
    <property type="project" value="UniProtKB-KW"/>
</dbReference>
<dbReference type="InterPro" id="IPR041679">
    <property type="entry name" value="DNA2/NAM7-like_C"/>
</dbReference>
<dbReference type="PANTHER" id="PTHR43788">
    <property type="entry name" value="DNA2/NAM7 HELICASE FAMILY MEMBER"/>
    <property type="match status" value="1"/>
</dbReference>
<keyword evidence="4" id="KW-0347">Helicase</keyword>
<dbReference type="PANTHER" id="PTHR43788:SF8">
    <property type="entry name" value="DNA-BINDING PROTEIN SMUBP-2"/>
    <property type="match status" value="1"/>
</dbReference>
<dbReference type="Pfam" id="PF13087">
    <property type="entry name" value="AAA_12"/>
    <property type="match status" value="1"/>
</dbReference>
<dbReference type="GO" id="GO:0043139">
    <property type="term" value="F:5'-3' DNA helicase activity"/>
    <property type="evidence" value="ECO:0007669"/>
    <property type="project" value="TreeGrafter"/>
</dbReference>
<accession>A0A0D2NS78</accession>
<proteinExistence type="inferred from homology"/>
<organism evidence="8 9">
    <name type="scientific">Hypholoma sublateritium (strain FD-334 SS-4)</name>
    <dbReference type="NCBI Taxonomy" id="945553"/>
    <lineage>
        <taxon>Eukaryota</taxon>
        <taxon>Fungi</taxon>
        <taxon>Dikarya</taxon>
        <taxon>Basidiomycota</taxon>
        <taxon>Agaricomycotina</taxon>
        <taxon>Agaricomycetes</taxon>
        <taxon>Agaricomycetidae</taxon>
        <taxon>Agaricales</taxon>
        <taxon>Agaricineae</taxon>
        <taxon>Strophariaceae</taxon>
        <taxon>Hypholoma</taxon>
    </lineage>
</organism>
<dbReference type="EMBL" id="KN817577">
    <property type="protein sequence ID" value="KJA19521.1"/>
    <property type="molecule type" value="Genomic_DNA"/>
</dbReference>
<dbReference type="STRING" id="945553.A0A0D2NS78"/>
<dbReference type="SUPFAM" id="SSF52540">
    <property type="entry name" value="P-loop containing nucleoside triphosphate hydrolases"/>
    <property type="match status" value="1"/>
</dbReference>
<dbReference type="Proteomes" id="UP000054270">
    <property type="component" value="Unassembled WGS sequence"/>
</dbReference>
<evidence type="ECO:0000259" key="7">
    <source>
        <dbReference type="Pfam" id="PF13087"/>
    </source>
</evidence>
<comment type="similarity">
    <text evidence="1">Belongs to the DNA2/NAM7 helicase family.</text>
</comment>
<evidence type="ECO:0000313" key="8">
    <source>
        <dbReference type="EMBL" id="KJA19521.1"/>
    </source>
</evidence>
<keyword evidence="2" id="KW-0547">Nucleotide-binding</keyword>
<evidence type="ECO:0008006" key="10">
    <source>
        <dbReference type="Google" id="ProtNLM"/>
    </source>
</evidence>
<name>A0A0D2NS78_HYPSF</name>
<keyword evidence="5" id="KW-0067">ATP-binding</keyword>
<dbReference type="AlphaFoldDB" id="A0A0D2NS78"/>
<dbReference type="OrthoDB" id="6513042at2759"/>
<dbReference type="OMA" id="QHRMPIP"/>
<evidence type="ECO:0000256" key="5">
    <source>
        <dbReference type="ARBA" id="ARBA00022840"/>
    </source>
</evidence>
<evidence type="ECO:0000256" key="2">
    <source>
        <dbReference type="ARBA" id="ARBA00022741"/>
    </source>
</evidence>